<dbReference type="Proteomes" id="UP001589683">
    <property type="component" value="Unassembled WGS sequence"/>
</dbReference>
<proteinExistence type="predicted"/>
<sequence length="212" mass="22763">MKDWSIQGEELANCNCNYGCPCQFSVLPTDGTCEAAVVYDIKKGHYGDVKLDGLRAGGVYKWPGAIHEGEGHMQLIIDERANAAQRAAIETIMTGGDTNEMATMWFVFSAMCPNKHETLYAPISAELNIAERTGSAKVGGIFEITAKPIAHVVTGEPHRISITLPNGFEFENAEMASGQTKTTGGDIELLKNNATHAHLASLHLTGSGVVRT</sequence>
<keyword evidence="2" id="KW-1185">Reference proteome</keyword>
<protein>
    <submittedName>
        <fullName evidence="1">DUF1326 domain-containing protein</fullName>
    </submittedName>
</protein>
<dbReference type="Pfam" id="PF07040">
    <property type="entry name" value="DUF1326"/>
    <property type="match status" value="1"/>
</dbReference>
<dbReference type="PIRSF" id="PIRSF033303">
    <property type="entry name" value="UCP033303"/>
    <property type="match status" value="1"/>
</dbReference>
<dbReference type="InterPro" id="IPR014581">
    <property type="entry name" value="UCP033303"/>
</dbReference>
<gene>
    <name evidence="1" type="ORF">ACFFUT_05575</name>
</gene>
<evidence type="ECO:0000313" key="2">
    <source>
        <dbReference type="Proteomes" id="UP001589683"/>
    </source>
</evidence>
<dbReference type="InterPro" id="IPR009758">
    <property type="entry name" value="DUF1326"/>
</dbReference>
<reference evidence="1 2" key="1">
    <citation type="submission" date="2024-09" db="EMBL/GenBank/DDBJ databases">
        <authorList>
            <person name="Sun Q."/>
            <person name="Mori K."/>
        </authorList>
    </citation>
    <scope>NUCLEOTIDE SEQUENCE [LARGE SCALE GENOMIC DNA]</scope>
    <source>
        <strain evidence="1 2">CECT 8726</strain>
    </source>
</reference>
<evidence type="ECO:0000313" key="1">
    <source>
        <dbReference type="EMBL" id="MFB9231253.1"/>
    </source>
</evidence>
<dbReference type="RefSeq" id="WP_213888968.1">
    <property type="nucleotide sequence ID" value="NZ_JAGFNU010000005.1"/>
</dbReference>
<organism evidence="1 2">
    <name type="scientific">Pseudohalocynthiibacter aestuariivivens</name>
    <dbReference type="NCBI Taxonomy" id="1591409"/>
    <lineage>
        <taxon>Bacteria</taxon>
        <taxon>Pseudomonadati</taxon>
        <taxon>Pseudomonadota</taxon>
        <taxon>Alphaproteobacteria</taxon>
        <taxon>Rhodobacterales</taxon>
        <taxon>Paracoccaceae</taxon>
        <taxon>Pseudohalocynthiibacter</taxon>
    </lineage>
</organism>
<name>A0ABV5JCS1_9RHOB</name>
<dbReference type="EMBL" id="JBHMEA010000016">
    <property type="protein sequence ID" value="MFB9231253.1"/>
    <property type="molecule type" value="Genomic_DNA"/>
</dbReference>
<accession>A0ABV5JCS1</accession>
<comment type="caution">
    <text evidence="1">The sequence shown here is derived from an EMBL/GenBank/DDBJ whole genome shotgun (WGS) entry which is preliminary data.</text>
</comment>